<feature type="region of interest" description="Disordered" evidence="1">
    <location>
        <begin position="1"/>
        <end position="69"/>
    </location>
</feature>
<gene>
    <name evidence="3" type="primary">LOC117205426</name>
</gene>
<dbReference type="Proteomes" id="UP000515164">
    <property type="component" value="Unplaced"/>
</dbReference>
<dbReference type="AlphaFoldDB" id="A0A6P8MAN2"/>
<protein>
    <submittedName>
        <fullName evidence="3">Uncharacterized transmembrane protein DDB_G0290641</fullName>
    </submittedName>
</protein>
<name>A0A6P8MAN2_9HYME</name>
<sequence>MKERAKKLTEANRDENGEKDEDEDEKENENEERTTDEDSSGEEVGGRVEGEGERPPIQGPTRPVGMECR</sequence>
<organism evidence="2 3">
    <name type="scientific">Bombus bifarius</name>
    <dbReference type="NCBI Taxonomy" id="103933"/>
    <lineage>
        <taxon>Eukaryota</taxon>
        <taxon>Metazoa</taxon>
        <taxon>Ecdysozoa</taxon>
        <taxon>Arthropoda</taxon>
        <taxon>Hexapoda</taxon>
        <taxon>Insecta</taxon>
        <taxon>Pterygota</taxon>
        <taxon>Neoptera</taxon>
        <taxon>Endopterygota</taxon>
        <taxon>Hymenoptera</taxon>
        <taxon>Apocrita</taxon>
        <taxon>Aculeata</taxon>
        <taxon>Apoidea</taxon>
        <taxon>Anthophila</taxon>
        <taxon>Apidae</taxon>
        <taxon>Bombus</taxon>
        <taxon>Pyrobombus</taxon>
    </lineage>
</organism>
<reference evidence="3" key="1">
    <citation type="submission" date="2025-08" db="UniProtKB">
        <authorList>
            <consortium name="RefSeq"/>
        </authorList>
    </citation>
    <scope>IDENTIFICATION</scope>
    <source>
        <tissue evidence="3">Muscle</tissue>
    </source>
</reference>
<proteinExistence type="predicted"/>
<feature type="compositionally biased region" description="Acidic residues" evidence="1">
    <location>
        <begin position="17"/>
        <end position="41"/>
    </location>
</feature>
<feature type="compositionally biased region" description="Basic and acidic residues" evidence="1">
    <location>
        <begin position="44"/>
        <end position="54"/>
    </location>
</feature>
<keyword evidence="3" id="KW-0812">Transmembrane</keyword>
<keyword evidence="2" id="KW-1185">Reference proteome</keyword>
<feature type="compositionally biased region" description="Basic and acidic residues" evidence="1">
    <location>
        <begin position="1"/>
        <end position="16"/>
    </location>
</feature>
<dbReference type="RefSeq" id="XP_033299690.1">
    <property type="nucleotide sequence ID" value="XM_033443799.1"/>
</dbReference>
<evidence type="ECO:0000313" key="2">
    <source>
        <dbReference type="Proteomes" id="UP000515164"/>
    </source>
</evidence>
<keyword evidence="3" id="KW-0472">Membrane</keyword>
<dbReference type="GeneID" id="117205426"/>
<accession>A0A6P8MAN2</accession>
<evidence type="ECO:0000313" key="3">
    <source>
        <dbReference type="RefSeq" id="XP_033299690.1"/>
    </source>
</evidence>
<dbReference type="KEGG" id="bbif:117205426"/>
<evidence type="ECO:0000256" key="1">
    <source>
        <dbReference type="SAM" id="MobiDB-lite"/>
    </source>
</evidence>